<dbReference type="SUPFAM" id="SSF46785">
    <property type="entry name" value="Winged helix' DNA-binding domain"/>
    <property type="match status" value="1"/>
</dbReference>
<dbReference type="Pfam" id="PF25583">
    <property type="entry name" value="WCX"/>
    <property type="match status" value="1"/>
</dbReference>
<evidence type="ECO:0000256" key="1">
    <source>
        <dbReference type="ARBA" id="ARBA00023015"/>
    </source>
</evidence>
<sequence length="335" mass="36711">MRADRLLSIMLVLRQRSQVSARELAERLEVSERTVLRDIEALSTAGVPVVAERGRHGGFRLLEGFRADLSDLDDVEAQVVLTALGLDTMGDLGLSREVRSALEKLAATAPERLVGPASRLREVVHVDRRRWFAEADDATHVPALRSACVARRRVRVAYAGPRDERPRTRTLDPLGLVENGNRWYLVAYHRGEPRTYRLARIRSLDVLADPACLPDDARLVEVWARLRGSFEATGTPPTTARLRVRAALEDDVRTVITPMLATASIEVVSRDEAWVELACTFRVERAAIGTCLGFGGDVEIVGPPALRARAVAAVTGAARVHGVDPPPEPGHEPGD</sequence>
<feature type="domain" description="HTH deoR-type" evidence="3">
    <location>
        <begin position="2"/>
        <end position="61"/>
    </location>
</feature>
<dbReference type="PROSITE" id="PS51000">
    <property type="entry name" value="HTH_DEOR_2"/>
    <property type="match status" value="1"/>
</dbReference>
<dbReference type="Proteomes" id="UP001501495">
    <property type="component" value="Unassembled WGS sequence"/>
</dbReference>
<evidence type="ECO:0000313" key="5">
    <source>
        <dbReference type="Proteomes" id="UP001501495"/>
    </source>
</evidence>
<proteinExistence type="predicted"/>
<dbReference type="Gene3D" id="1.10.10.10">
    <property type="entry name" value="Winged helix-like DNA-binding domain superfamily/Winged helix DNA-binding domain"/>
    <property type="match status" value="1"/>
</dbReference>
<dbReference type="PIRSF" id="PIRSF016838">
    <property type="entry name" value="PafC"/>
    <property type="match status" value="1"/>
</dbReference>
<name>A0ABP7XGV3_9ACTN</name>
<keyword evidence="1" id="KW-0805">Transcription regulation</keyword>
<protein>
    <recommendedName>
        <fullName evidence="3">HTH deoR-type domain-containing protein</fullName>
    </recommendedName>
</protein>
<dbReference type="InterPro" id="IPR036390">
    <property type="entry name" value="WH_DNA-bd_sf"/>
</dbReference>
<dbReference type="InterPro" id="IPR051534">
    <property type="entry name" value="CBASS_pafABC_assoc_protein"/>
</dbReference>
<keyword evidence="5" id="KW-1185">Reference proteome</keyword>
<dbReference type="InterPro" id="IPR001034">
    <property type="entry name" value="DeoR_HTH"/>
</dbReference>
<dbReference type="InterPro" id="IPR026881">
    <property type="entry name" value="WYL_dom"/>
</dbReference>
<dbReference type="PANTHER" id="PTHR34580">
    <property type="match status" value="1"/>
</dbReference>
<dbReference type="InterPro" id="IPR036388">
    <property type="entry name" value="WH-like_DNA-bd_sf"/>
</dbReference>
<dbReference type="PROSITE" id="PS52050">
    <property type="entry name" value="WYL"/>
    <property type="match status" value="1"/>
</dbReference>
<dbReference type="EMBL" id="BAAAZH010000011">
    <property type="protein sequence ID" value="GAA4115260.1"/>
    <property type="molecule type" value="Genomic_DNA"/>
</dbReference>
<gene>
    <name evidence="4" type="ORF">GCM10022215_13960</name>
</gene>
<dbReference type="InterPro" id="IPR057727">
    <property type="entry name" value="WCX_dom"/>
</dbReference>
<evidence type="ECO:0000256" key="2">
    <source>
        <dbReference type="ARBA" id="ARBA00023163"/>
    </source>
</evidence>
<reference evidence="5" key="1">
    <citation type="journal article" date="2019" name="Int. J. Syst. Evol. Microbiol.">
        <title>The Global Catalogue of Microorganisms (GCM) 10K type strain sequencing project: providing services to taxonomists for standard genome sequencing and annotation.</title>
        <authorList>
            <consortium name="The Broad Institute Genomics Platform"/>
            <consortium name="The Broad Institute Genome Sequencing Center for Infectious Disease"/>
            <person name="Wu L."/>
            <person name="Ma J."/>
        </authorList>
    </citation>
    <scope>NUCLEOTIDE SEQUENCE [LARGE SCALE GENOMIC DNA]</scope>
    <source>
        <strain evidence="5">JCM 16703</strain>
    </source>
</reference>
<accession>A0ABP7XGV3</accession>
<evidence type="ECO:0000259" key="3">
    <source>
        <dbReference type="PROSITE" id="PS51000"/>
    </source>
</evidence>
<keyword evidence="2" id="KW-0804">Transcription</keyword>
<dbReference type="Pfam" id="PF08279">
    <property type="entry name" value="HTH_11"/>
    <property type="match status" value="1"/>
</dbReference>
<organism evidence="4 5">
    <name type="scientific">Nocardioides fonticola</name>
    <dbReference type="NCBI Taxonomy" id="450363"/>
    <lineage>
        <taxon>Bacteria</taxon>
        <taxon>Bacillati</taxon>
        <taxon>Actinomycetota</taxon>
        <taxon>Actinomycetes</taxon>
        <taxon>Propionibacteriales</taxon>
        <taxon>Nocardioidaceae</taxon>
        <taxon>Nocardioides</taxon>
    </lineage>
</organism>
<evidence type="ECO:0000313" key="4">
    <source>
        <dbReference type="EMBL" id="GAA4115260.1"/>
    </source>
</evidence>
<dbReference type="InterPro" id="IPR013196">
    <property type="entry name" value="HTH_11"/>
</dbReference>
<dbReference type="Pfam" id="PF13280">
    <property type="entry name" value="WYL"/>
    <property type="match status" value="1"/>
</dbReference>
<dbReference type="SMART" id="SM00420">
    <property type="entry name" value="HTH_DEOR"/>
    <property type="match status" value="1"/>
</dbReference>
<dbReference type="RefSeq" id="WP_344732572.1">
    <property type="nucleotide sequence ID" value="NZ_BAAAZH010000011.1"/>
</dbReference>
<comment type="caution">
    <text evidence="4">The sequence shown here is derived from an EMBL/GenBank/DDBJ whole genome shotgun (WGS) entry which is preliminary data.</text>
</comment>
<dbReference type="PANTHER" id="PTHR34580:SF1">
    <property type="entry name" value="PROTEIN PAFC"/>
    <property type="match status" value="1"/>
</dbReference>
<dbReference type="InterPro" id="IPR028349">
    <property type="entry name" value="PafC-like"/>
</dbReference>